<dbReference type="Pfam" id="PF13516">
    <property type="entry name" value="LRR_6"/>
    <property type="match status" value="1"/>
</dbReference>
<gene>
    <name evidence="2" type="ORF">RE6C_05309</name>
</gene>
<accession>M2AMJ5</accession>
<comment type="caution">
    <text evidence="2">The sequence shown here is derived from an EMBL/GenBank/DDBJ whole genome shotgun (WGS) entry which is preliminary data.</text>
</comment>
<evidence type="ECO:0000313" key="3">
    <source>
        <dbReference type="Proteomes" id="UP000011529"/>
    </source>
</evidence>
<feature type="region of interest" description="Disordered" evidence="1">
    <location>
        <begin position="162"/>
        <end position="202"/>
    </location>
</feature>
<feature type="compositionally biased region" description="Acidic residues" evidence="1">
    <location>
        <begin position="37"/>
        <end position="55"/>
    </location>
</feature>
<feature type="compositionally biased region" description="Low complexity" evidence="1">
    <location>
        <begin position="175"/>
        <end position="188"/>
    </location>
</feature>
<evidence type="ECO:0000256" key="1">
    <source>
        <dbReference type="SAM" id="MobiDB-lite"/>
    </source>
</evidence>
<protein>
    <submittedName>
        <fullName evidence="2">Adenylate cyclase regulatory protein</fullName>
    </submittedName>
</protein>
<reference evidence="2" key="1">
    <citation type="submission" date="2012-11" db="EMBL/GenBank/DDBJ databases">
        <title>Permanent draft genomes of Rhodopirellula europaea strain SH398 and 6C.</title>
        <authorList>
            <person name="Richter M."/>
            <person name="Richter-Heitmann T."/>
            <person name="Frank C."/>
            <person name="Harder J."/>
            <person name="Glockner F.O."/>
        </authorList>
    </citation>
    <scope>NUCLEOTIDE SEQUENCE</scope>
    <source>
        <strain evidence="2">6C</strain>
    </source>
</reference>
<reference evidence="2" key="2">
    <citation type="journal article" date="2013" name="Mar. Genomics">
        <title>Expression of sulfatases in Rhodopirellula baltica and the diversity of sulfatases in the genus Rhodopirellula.</title>
        <authorList>
            <person name="Wegner C.E."/>
            <person name="Richter-Heitmann T."/>
            <person name="Klindworth A."/>
            <person name="Klockow C."/>
            <person name="Richter M."/>
            <person name="Achstetter T."/>
            <person name="Glockner F.O."/>
            <person name="Harder J."/>
        </authorList>
    </citation>
    <scope>NUCLEOTIDE SEQUENCE [LARGE SCALE GENOMIC DNA]</scope>
    <source>
        <strain evidence="2">6C</strain>
    </source>
</reference>
<name>M2AMJ5_9BACT</name>
<feature type="compositionally biased region" description="Acidic residues" evidence="1">
    <location>
        <begin position="162"/>
        <end position="174"/>
    </location>
</feature>
<feature type="compositionally biased region" description="Acidic residues" evidence="1">
    <location>
        <begin position="1"/>
        <end position="19"/>
    </location>
</feature>
<dbReference type="InterPro" id="IPR032675">
    <property type="entry name" value="LRR_dom_sf"/>
</dbReference>
<dbReference type="SUPFAM" id="SSF52047">
    <property type="entry name" value="RNI-like"/>
    <property type="match status" value="1"/>
</dbReference>
<proteinExistence type="predicted"/>
<evidence type="ECO:0000313" key="2">
    <source>
        <dbReference type="EMBL" id="EMB13932.1"/>
    </source>
</evidence>
<organism evidence="2 3">
    <name type="scientific">Rhodopirellula europaea 6C</name>
    <dbReference type="NCBI Taxonomy" id="1263867"/>
    <lineage>
        <taxon>Bacteria</taxon>
        <taxon>Pseudomonadati</taxon>
        <taxon>Planctomycetota</taxon>
        <taxon>Planctomycetia</taxon>
        <taxon>Pirellulales</taxon>
        <taxon>Pirellulaceae</taxon>
        <taxon>Rhodopirellula</taxon>
    </lineage>
</organism>
<dbReference type="InterPro" id="IPR001611">
    <property type="entry name" value="Leu-rich_rpt"/>
</dbReference>
<feature type="region of interest" description="Disordered" evidence="1">
    <location>
        <begin position="1"/>
        <end position="57"/>
    </location>
</feature>
<dbReference type="Gene3D" id="3.80.10.10">
    <property type="entry name" value="Ribonuclease Inhibitor"/>
    <property type="match status" value="2"/>
</dbReference>
<dbReference type="Proteomes" id="UP000011529">
    <property type="component" value="Unassembled WGS sequence"/>
</dbReference>
<dbReference type="EMBL" id="ANMO01000236">
    <property type="protein sequence ID" value="EMB13932.1"/>
    <property type="molecule type" value="Genomic_DNA"/>
</dbReference>
<dbReference type="RefSeq" id="WP_008661198.1">
    <property type="nucleotide sequence ID" value="NZ_ANMO01000236.1"/>
</dbReference>
<sequence length="368" mass="40779">MSSNELPDDDREEEKDSPEEGSAFAADPGEANAESQPDSDEDELGDVVEPDDEEQPPVRVSLKKRLIALCTPTKLGVSIAVVAIVGLAWWATRPIEPVKPPEKPPEPEELYAQQIEQVLSGASTQLHTTTYEIDNEKLLLIPLEELEKAAEQRRLNLLADEQASDDDEATDESSSDSAPLPPGSSLSSSEEESGEPQVSELPKLDTVLIDEGVITDEGIATIAKIPELRHLRLRLSPITDEGLKPLLERKSIWFLNLPHSRLTEKGIRSLSALPKLRQLRVGSTLLGNDIGRALLEVKSLRGLHLIGVPLSDEGLKVIVQLPHLESLYLDDAAITESGWDWLFQNHPQLHVHINQRHHDRDPQHHKHE</sequence>
<dbReference type="PATRIC" id="fig|1263867.3.peg.5684"/>
<keyword evidence="3" id="KW-1185">Reference proteome</keyword>
<dbReference type="AlphaFoldDB" id="M2AMJ5"/>